<proteinExistence type="predicted"/>
<sequence length="55" mass="5602">MVRCELREEAGTTVVAVETEGGGEGLPEQVLQVRQGKRVDIAGCAKGGAGGMDEG</sequence>
<evidence type="ECO:0000313" key="1">
    <source>
        <dbReference type="EMBL" id="GEL49667.1"/>
    </source>
</evidence>
<dbReference type="EMBL" id="BJVR01000004">
    <property type="protein sequence ID" value="GEL49667.1"/>
    <property type="molecule type" value="Genomic_DNA"/>
</dbReference>
<organism evidence="1 2">
    <name type="scientific">Acetobacter tropicalis</name>
    <dbReference type="NCBI Taxonomy" id="104102"/>
    <lineage>
        <taxon>Bacteria</taxon>
        <taxon>Pseudomonadati</taxon>
        <taxon>Pseudomonadota</taxon>
        <taxon>Alphaproteobacteria</taxon>
        <taxon>Acetobacterales</taxon>
        <taxon>Acetobacteraceae</taxon>
        <taxon>Acetobacter</taxon>
    </lineage>
</organism>
<protein>
    <submittedName>
        <fullName evidence="1">Uncharacterized protein</fullName>
    </submittedName>
</protein>
<comment type="caution">
    <text evidence="1">The sequence shown here is derived from an EMBL/GenBank/DDBJ whole genome shotgun (WGS) entry which is preliminary data.</text>
</comment>
<accession>A0A511FM91</accession>
<gene>
    <name evidence="1" type="ORF">ATR01nite_07420</name>
</gene>
<name>A0A511FM91_9PROT</name>
<dbReference type="Proteomes" id="UP000321800">
    <property type="component" value="Unassembled WGS sequence"/>
</dbReference>
<dbReference type="AlphaFoldDB" id="A0A511FM91"/>
<evidence type="ECO:0000313" key="2">
    <source>
        <dbReference type="Proteomes" id="UP000321800"/>
    </source>
</evidence>
<reference evidence="1 2" key="1">
    <citation type="submission" date="2019-07" db="EMBL/GenBank/DDBJ databases">
        <title>Whole genome shotgun sequence of Acetobacter tropicalis NBRC 16470.</title>
        <authorList>
            <person name="Hosoyama A."/>
            <person name="Uohara A."/>
            <person name="Ohji S."/>
            <person name="Ichikawa N."/>
        </authorList>
    </citation>
    <scope>NUCLEOTIDE SEQUENCE [LARGE SCALE GENOMIC DNA]</scope>
    <source>
        <strain evidence="1 2">NBRC 16470</strain>
    </source>
</reference>